<feature type="chain" id="PRO_5014126413" evidence="2">
    <location>
        <begin position="27"/>
        <end position="204"/>
    </location>
</feature>
<reference evidence="3 4" key="1">
    <citation type="journal article" date="2017" name="Nature">
        <title>The Apostasia genome and the evolution of orchids.</title>
        <authorList>
            <person name="Zhang G.Q."/>
            <person name="Liu K.W."/>
            <person name="Li Z."/>
            <person name="Lohaus R."/>
            <person name="Hsiao Y.Y."/>
            <person name="Niu S.C."/>
            <person name="Wang J.Y."/>
            <person name="Lin Y.C."/>
            <person name="Xu Q."/>
            <person name="Chen L.J."/>
            <person name="Yoshida K."/>
            <person name="Fujiwara S."/>
            <person name="Wang Z.W."/>
            <person name="Zhang Y.Q."/>
            <person name="Mitsuda N."/>
            <person name="Wang M."/>
            <person name="Liu G.H."/>
            <person name="Pecoraro L."/>
            <person name="Huang H.X."/>
            <person name="Xiao X.J."/>
            <person name="Lin M."/>
            <person name="Wu X.Y."/>
            <person name="Wu W.L."/>
            <person name="Chen Y.Y."/>
            <person name="Chang S.B."/>
            <person name="Sakamoto S."/>
            <person name="Ohme-Takagi M."/>
            <person name="Yagi M."/>
            <person name="Zeng S.J."/>
            <person name="Shen C.Y."/>
            <person name="Yeh C.M."/>
            <person name="Luo Y.B."/>
            <person name="Tsai W.C."/>
            <person name="Van de Peer Y."/>
            <person name="Liu Z.J."/>
        </authorList>
    </citation>
    <scope>NUCLEOTIDE SEQUENCE [LARGE SCALE GENOMIC DNA]</scope>
    <source>
        <strain evidence="4">cv. Shenzhen</strain>
        <tissue evidence="3">Stem</tissue>
    </source>
</reference>
<name>A0A2I0AYX5_9ASPA</name>
<organism evidence="3 4">
    <name type="scientific">Apostasia shenzhenica</name>
    <dbReference type="NCBI Taxonomy" id="1088818"/>
    <lineage>
        <taxon>Eukaryota</taxon>
        <taxon>Viridiplantae</taxon>
        <taxon>Streptophyta</taxon>
        <taxon>Embryophyta</taxon>
        <taxon>Tracheophyta</taxon>
        <taxon>Spermatophyta</taxon>
        <taxon>Magnoliopsida</taxon>
        <taxon>Liliopsida</taxon>
        <taxon>Asparagales</taxon>
        <taxon>Orchidaceae</taxon>
        <taxon>Apostasioideae</taxon>
        <taxon>Apostasia</taxon>
    </lineage>
</organism>
<feature type="signal peptide" evidence="2">
    <location>
        <begin position="1"/>
        <end position="26"/>
    </location>
</feature>
<dbReference type="PANTHER" id="PTHR45642">
    <property type="entry name" value="GDSL ESTERASE/LIPASE EXL3"/>
    <property type="match status" value="1"/>
</dbReference>
<dbReference type="Pfam" id="PF00657">
    <property type="entry name" value="Lipase_GDSL"/>
    <property type="match status" value="1"/>
</dbReference>
<dbReference type="EMBL" id="KZ451935">
    <property type="protein sequence ID" value="PKA60735.1"/>
    <property type="molecule type" value="Genomic_DNA"/>
</dbReference>
<accession>A0A2I0AYX5</accession>
<dbReference type="InterPro" id="IPR036514">
    <property type="entry name" value="SGNH_hydro_sf"/>
</dbReference>
<dbReference type="Proteomes" id="UP000236161">
    <property type="component" value="Unassembled WGS sequence"/>
</dbReference>
<dbReference type="STRING" id="1088818.A0A2I0AYX5"/>
<dbReference type="InterPro" id="IPR001087">
    <property type="entry name" value="GDSL"/>
</dbReference>
<comment type="similarity">
    <text evidence="1">Belongs to the 'GDSL' lipolytic enzyme family.</text>
</comment>
<dbReference type="Gene3D" id="3.40.50.1110">
    <property type="entry name" value="SGNH hydrolase"/>
    <property type="match status" value="1"/>
</dbReference>
<keyword evidence="2" id="KW-0732">Signal</keyword>
<dbReference type="InterPro" id="IPR050592">
    <property type="entry name" value="GDSL_lipolytic_enzyme"/>
</dbReference>
<sequence length="204" mass="21134">MANSFPFSLLLLFLLSLLHPLSTGTAQPTSPPFPASVPPTRHSISAVFAFGDSTLDAGNNNHLPNPTFVLADHPPYGLDFPRGISTGRFSNGRLITDSLVAALGLKDSLPAFLAGDLTPLDLLTGVSFASAGSGLEDLTATQSGVMTVAEQLSNFAAYLGRFNGTAAAAAPVIRNALFIVGAGSNDMMMNFYCVHSGGVPRPSP</sequence>
<dbReference type="PANTHER" id="PTHR45642:SF145">
    <property type="entry name" value="OS05G0468500 PROTEIN"/>
    <property type="match status" value="1"/>
</dbReference>
<keyword evidence="4" id="KW-1185">Reference proteome</keyword>
<evidence type="ECO:0000313" key="4">
    <source>
        <dbReference type="Proteomes" id="UP000236161"/>
    </source>
</evidence>
<evidence type="ECO:0000313" key="3">
    <source>
        <dbReference type="EMBL" id="PKA60735.1"/>
    </source>
</evidence>
<dbReference type="AlphaFoldDB" id="A0A2I0AYX5"/>
<proteinExistence type="inferred from homology"/>
<protein>
    <submittedName>
        <fullName evidence="3">GDSL esterase/lipase</fullName>
    </submittedName>
</protein>
<gene>
    <name evidence="3" type="ORF">AXF42_Ash006369</name>
</gene>
<evidence type="ECO:0000256" key="1">
    <source>
        <dbReference type="ARBA" id="ARBA00008668"/>
    </source>
</evidence>
<dbReference type="GO" id="GO:0016788">
    <property type="term" value="F:hydrolase activity, acting on ester bonds"/>
    <property type="evidence" value="ECO:0007669"/>
    <property type="project" value="InterPro"/>
</dbReference>
<evidence type="ECO:0000256" key="2">
    <source>
        <dbReference type="SAM" id="SignalP"/>
    </source>
</evidence>
<dbReference type="OrthoDB" id="1600564at2759"/>